<dbReference type="GO" id="GO:0008933">
    <property type="term" value="F:peptidoglycan lytic transglycosylase activity"/>
    <property type="evidence" value="ECO:0007669"/>
    <property type="project" value="TreeGrafter"/>
</dbReference>
<proteinExistence type="predicted"/>
<dbReference type="AlphaFoldDB" id="A0A4P7QFD1"/>
<dbReference type="EMBL" id="CP039247">
    <property type="protein sequence ID" value="QCB28100.1"/>
    <property type="molecule type" value="Genomic_DNA"/>
</dbReference>
<dbReference type="PANTHER" id="PTHR30163">
    <property type="entry name" value="MEMBRANE-BOUND LYTIC MUREIN TRANSGLYCOSYLASE B"/>
    <property type="match status" value="1"/>
</dbReference>
<dbReference type="Gene3D" id="1.10.530.10">
    <property type="match status" value="1"/>
</dbReference>
<protein>
    <recommendedName>
        <fullName evidence="1">Transglycosylase SLT domain-containing protein</fullName>
    </recommendedName>
</protein>
<organism evidence="2 3">
    <name type="scientific">Corynebacterium endometrii</name>
    <dbReference type="NCBI Taxonomy" id="2488819"/>
    <lineage>
        <taxon>Bacteria</taxon>
        <taxon>Bacillati</taxon>
        <taxon>Actinomycetota</taxon>
        <taxon>Actinomycetes</taxon>
        <taxon>Mycobacteriales</taxon>
        <taxon>Corynebacteriaceae</taxon>
        <taxon>Corynebacterium</taxon>
    </lineage>
</organism>
<evidence type="ECO:0000313" key="3">
    <source>
        <dbReference type="Proteomes" id="UP000296352"/>
    </source>
</evidence>
<dbReference type="SUPFAM" id="SSF53955">
    <property type="entry name" value="Lysozyme-like"/>
    <property type="match status" value="1"/>
</dbReference>
<name>A0A4P7QFD1_9CORY</name>
<gene>
    <name evidence="2" type="ORF">CENDO_04040</name>
</gene>
<dbReference type="CDD" id="cd13399">
    <property type="entry name" value="Slt35-like"/>
    <property type="match status" value="1"/>
</dbReference>
<dbReference type="InterPro" id="IPR031304">
    <property type="entry name" value="SLT_2"/>
</dbReference>
<dbReference type="KEGG" id="cee:CENDO_04040"/>
<dbReference type="InterPro" id="IPR023346">
    <property type="entry name" value="Lysozyme-like_dom_sf"/>
</dbReference>
<keyword evidence="3" id="KW-1185">Reference proteome</keyword>
<evidence type="ECO:0000313" key="2">
    <source>
        <dbReference type="EMBL" id="QCB28100.1"/>
    </source>
</evidence>
<feature type="domain" description="Transglycosylase SLT" evidence="1">
    <location>
        <begin position="178"/>
        <end position="220"/>
    </location>
</feature>
<reference evidence="2 3" key="1">
    <citation type="submission" date="2019-04" db="EMBL/GenBank/DDBJ databases">
        <title>Corynebacterium endometrii sp. nov., isolated from the uterus of a cow with endometritis.</title>
        <authorList>
            <person name="Ballas P."/>
            <person name="Ruckert C."/>
            <person name="Wagener K."/>
            <person name="Drillich M."/>
            <person name="Kaempfer P."/>
            <person name="Busse H.-J."/>
            <person name="Ehling-Schulz M."/>
        </authorList>
    </citation>
    <scope>NUCLEOTIDE SEQUENCE [LARGE SCALE GENOMIC DNA]</scope>
    <source>
        <strain evidence="2 3">LMM-1653</strain>
    </source>
</reference>
<evidence type="ECO:0000259" key="1">
    <source>
        <dbReference type="Pfam" id="PF13406"/>
    </source>
</evidence>
<sequence>MTDWMRRLTGCGCAAVLLIVVTVSVGLWGLSFMDKPAPMRTLQPVPDNVPPQTPAEVDSIDINAPGRTSDSLTQWSTQLSQQTGIPGQALRAYANAELIAREAWPECNLRWNTLAGVGWVETRHGTYSGNWFKPSELDANGYTTPPIIGIPLDGANGTARVADTDDGAYDGDPELDRAMGPMQFIPESWKRYGLDANGDGKADPQQIDDAALSSAKLLCAFNRNLADGEAWVQAIFSYNQSEDYMRRVANAANSYAIGQPATS</sequence>
<dbReference type="Pfam" id="PF13406">
    <property type="entry name" value="SLT_2"/>
    <property type="match status" value="1"/>
</dbReference>
<dbReference type="InterPro" id="IPR043426">
    <property type="entry name" value="MltB-like"/>
</dbReference>
<dbReference type="Proteomes" id="UP000296352">
    <property type="component" value="Chromosome"/>
</dbReference>
<accession>A0A4P7QFD1</accession>
<dbReference type="GO" id="GO:0009253">
    <property type="term" value="P:peptidoglycan catabolic process"/>
    <property type="evidence" value="ECO:0007669"/>
    <property type="project" value="TreeGrafter"/>
</dbReference>
<dbReference type="PANTHER" id="PTHR30163:SF8">
    <property type="entry name" value="LYTIC MUREIN TRANSGLYCOSYLASE"/>
    <property type="match status" value="1"/>
</dbReference>